<dbReference type="UniPathway" id="UPA00359">
    <property type="reaction ID" value="UER00478"/>
</dbReference>
<feature type="binding site" evidence="12">
    <location>
        <position position="127"/>
    </location>
    <ligand>
        <name>Zn(2+)</name>
        <dbReference type="ChEBI" id="CHEBI:29105"/>
    </ligand>
</feature>
<dbReference type="InterPro" id="IPR020568">
    <property type="entry name" value="Ribosomal_Su5_D2-typ_SF"/>
</dbReference>
<dbReference type="PANTHER" id="PTHR33694">
    <property type="entry name" value="UDP-3-O-ACYL-N-ACETYLGLUCOSAMINE DEACETYLASE 1, MITOCHONDRIAL-RELATED"/>
    <property type="match status" value="1"/>
</dbReference>
<dbReference type="SUPFAM" id="SSF54211">
    <property type="entry name" value="Ribosomal protein S5 domain 2-like"/>
    <property type="match status" value="2"/>
</dbReference>
<evidence type="ECO:0000256" key="7">
    <source>
        <dbReference type="ARBA" id="ARBA00022723"/>
    </source>
</evidence>
<dbReference type="GO" id="GO:0103117">
    <property type="term" value="F:UDP-3-O-acyl-N-acetylglucosamine deacetylase activity"/>
    <property type="evidence" value="ECO:0007669"/>
    <property type="project" value="UniProtKB-UniRule"/>
</dbReference>
<feature type="binding site" evidence="12">
    <location>
        <position position="286"/>
    </location>
    <ligand>
        <name>Zn(2+)</name>
        <dbReference type="ChEBI" id="CHEBI:29105"/>
    </ligand>
</feature>
<dbReference type="PANTHER" id="PTHR33694:SF1">
    <property type="entry name" value="UDP-3-O-ACYL-N-ACETYLGLUCOSAMINE DEACETYLASE 1, MITOCHONDRIAL-RELATED"/>
    <property type="match status" value="1"/>
</dbReference>
<keyword evidence="14" id="KW-1185">Reference proteome</keyword>
<keyword evidence="9 12" id="KW-0862">Zinc</keyword>
<dbReference type="AlphaFoldDB" id="F5S9R6"/>
<evidence type="ECO:0000256" key="10">
    <source>
        <dbReference type="ARBA" id="ARBA00023098"/>
    </source>
</evidence>
<proteinExistence type="inferred from homology"/>
<dbReference type="GO" id="GO:0016020">
    <property type="term" value="C:membrane"/>
    <property type="evidence" value="ECO:0007669"/>
    <property type="project" value="GOC"/>
</dbReference>
<organism evidence="13 14">
    <name type="scientific">Kingella kingae ATCC 23330</name>
    <dbReference type="NCBI Taxonomy" id="887327"/>
    <lineage>
        <taxon>Bacteria</taxon>
        <taxon>Pseudomonadati</taxon>
        <taxon>Pseudomonadota</taxon>
        <taxon>Betaproteobacteria</taxon>
        <taxon>Neisseriales</taxon>
        <taxon>Neisseriaceae</taxon>
        <taxon>Kingella</taxon>
    </lineage>
</organism>
<comment type="similarity">
    <text evidence="12">Belongs to the LpxC family.</text>
</comment>
<gene>
    <name evidence="12 13" type="primary">lpxC</name>
    <name evidence="13" type="ORF">HMPREF0476_1949</name>
</gene>
<dbReference type="HAMAP" id="MF_00388">
    <property type="entry name" value="LpxC"/>
    <property type="match status" value="1"/>
</dbReference>
<comment type="catalytic activity">
    <reaction evidence="11 12">
        <text>a UDP-3-O-[(3R)-3-hydroxyacyl]-N-acetyl-alpha-D-glucosamine + H2O = a UDP-3-O-[(3R)-3-hydroxyacyl]-alpha-D-glucosamine + acetate</text>
        <dbReference type="Rhea" id="RHEA:67816"/>
        <dbReference type="ChEBI" id="CHEBI:15377"/>
        <dbReference type="ChEBI" id="CHEBI:30089"/>
        <dbReference type="ChEBI" id="CHEBI:137740"/>
        <dbReference type="ChEBI" id="CHEBI:173225"/>
        <dbReference type="EC" id="3.5.1.108"/>
    </reaction>
</comment>
<evidence type="ECO:0000256" key="9">
    <source>
        <dbReference type="ARBA" id="ARBA00022833"/>
    </source>
</evidence>
<keyword evidence="5 12" id="KW-0444">Lipid biosynthesis</keyword>
<evidence type="ECO:0000256" key="4">
    <source>
        <dbReference type="ARBA" id="ARBA00012745"/>
    </source>
</evidence>
<comment type="caution">
    <text evidence="13">The sequence shown here is derived from an EMBL/GenBank/DDBJ whole genome shotgun (WGS) entry which is preliminary data.</text>
</comment>
<dbReference type="GO" id="GO:0016829">
    <property type="term" value="F:lyase activity"/>
    <property type="evidence" value="ECO:0007669"/>
    <property type="project" value="UniProtKB-KW"/>
</dbReference>
<evidence type="ECO:0000256" key="3">
    <source>
        <dbReference type="ARBA" id="ARBA00005002"/>
    </source>
</evidence>
<keyword evidence="8 12" id="KW-0378">Hydrolase</keyword>
<protein>
    <recommendedName>
        <fullName evidence="4 12">UDP-3-O-acyl-N-acetylglucosamine deacetylase</fullName>
        <shortName evidence="12">UDP-3-O-acyl-GlcNAc deacetylase</shortName>
        <ecNumber evidence="4 12">3.5.1.108</ecNumber>
    </recommendedName>
    <alternativeName>
        <fullName evidence="12">UDP-3-O-[R-3-hydroxymyristoyl]-N-acetylglucosamine deacetylase</fullName>
    </alternativeName>
</protein>
<sequence>MDNLSENNKIVDNLMLILAFNPKNKQKQSCRLLLWFMMRVKSTRKIKMKQRTLKTSVSATGVGLHSGERVRLTLHPAPENSGIAFRRTDLQGEQGEIVKLSPYLINDTRLSSTVVTEQGARIGTIEHIMSALAAYGVDNVLIELNAPEIPIMDGSSLPFVYLLQDAGIVEQPARKRFLKIEKTVEIKETGKWVRFAPYDGFKVALTIEFNHPVFNRSAPRFEIDFAGQSYIEEIARARTFGFMHEVEMMRQHGLGLGGNLTNAIVIDDMDVLNPEGLRYPDEFVRHKILDAIGDLYIVGHPIIGAFEGYKSGHAINNALLRAVLADESAYEWVEFDEDNEALPSAFFGVDTLMAA</sequence>
<dbReference type="GO" id="GO:0046872">
    <property type="term" value="F:metal ion binding"/>
    <property type="evidence" value="ECO:0007669"/>
    <property type="project" value="UniProtKB-KW"/>
</dbReference>
<dbReference type="Proteomes" id="UP000004207">
    <property type="component" value="Unassembled WGS sequence"/>
</dbReference>
<evidence type="ECO:0000256" key="1">
    <source>
        <dbReference type="ARBA" id="ARBA00001947"/>
    </source>
</evidence>
<feature type="binding site" evidence="12">
    <location>
        <position position="290"/>
    </location>
    <ligand>
        <name>Zn(2+)</name>
        <dbReference type="ChEBI" id="CHEBI:29105"/>
    </ligand>
</feature>
<evidence type="ECO:0000256" key="8">
    <source>
        <dbReference type="ARBA" id="ARBA00022801"/>
    </source>
</evidence>
<dbReference type="Pfam" id="PF03331">
    <property type="entry name" value="LpxC"/>
    <property type="match status" value="1"/>
</dbReference>
<comment type="cofactor">
    <cofactor evidence="1 12">
        <name>Zn(2+)</name>
        <dbReference type="ChEBI" id="CHEBI:29105"/>
    </cofactor>
</comment>
<dbReference type="HOGENOM" id="CLU_046528_1_0_4"/>
<keyword evidence="13" id="KW-0456">Lyase</keyword>
<evidence type="ECO:0000256" key="12">
    <source>
        <dbReference type="HAMAP-Rule" id="MF_00388"/>
    </source>
</evidence>
<feature type="active site" description="Proton donor" evidence="12">
    <location>
        <position position="313"/>
    </location>
</feature>
<reference evidence="13 14" key="1">
    <citation type="submission" date="2011-04" db="EMBL/GenBank/DDBJ databases">
        <authorList>
            <person name="Muzny D."/>
            <person name="Qin X."/>
            <person name="Deng J."/>
            <person name="Jiang H."/>
            <person name="Liu Y."/>
            <person name="Qu J."/>
            <person name="Song X.-Z."/>
            <person name="Zhang L."/>
            <person name="Thornton R."/>
            <person name="Coyle M."/>
            <person name="Francisco L."/>
            <person name="Jackson L."/>
            <person name="Javaid M."/>
            <person name="Korchina V."/>
            <person name="Kovar C."/>
            <person name="Mata R."/>
            <person name="Mathew T."/>
            <person name="Ngo R."/>
            <person name="Nguyen L."/>
            <person name="Nguyen N."/>
            <person name="Okwuonu G."/>
            <person name="Ongeri F."/>
            <person name="Pham C."/>
            <person name="Simmons D."/>
            <person name="Wilczek-Boney K."/>
            <person name="Hale W."/>
            <person name="Jakkamsetti A."/>
            <person name="Pham P."/>
            <person name="Ruth R."/>
            <person name="San Lucas F."/>
            <person name="Warren J."/>
            <person name="Zhang J."/>
            <person name="Zhao Z."/>
            <person name="Zhou C."/>
            <person name="Zhu D."/>
            <person name="Lee S."/>
            <person name="Bess C."/>
            <person name="Blankenburg K."/>
            <person name="Forbes L."/>
            <person name="Fu Q."/>
            <person name="Gubbala S."/>
            <person name="Hirani K."/>
            <person name="Jayaseelan J.C."/>
            <person name="Lara F."/>
            <person name="Munidasa M."/>
            <person name="Palculict T."/>
            <person name="Patil S."/>
            <person name="Pu L.-L."/>
            <person name="Saada N."/>
            <person name="Tang L."/>
            <person name="Weissenberger G."/>
            <person name="Zhu Y."/>
            <person name="Hemphill L."/>
            <person name="Shang Y."/>
            <person name="Youmans B."/>
            <person name="Ayvaz T."/>
            <person name="Ross M."/>
            <person name="Santibanez J."/>
            <person name="Aqrawi P."/>
            <person name="Gross S."/>
            <person name="Joshi V."/>
            <person name="Fowler G."/>
            <person name="Nazareth L."/>
            <person name="Reid J."/>
            <person name="Worley K."/>
            <person name="Petrosino J."/>
            <person name="Highlander S."/>
            <person name="Gibbs R."/>
        </authorList>
    </citation>
    <scope>NUCLEOTIDE SEQUENCE [LARGE SCALE GENOMIC DNA]</scope>
    <source>
        <strain evidence="13 14">ATCC 23330</strain>
    </source>
</reference>
<dbReference type="EMBL" id="AFHS01000068">
    <property type="protein sequence ID" value="EGK06955.1"/>
    <property type="molecule type" value="Genomic_DNA"/>
</dbReference>
<evidence type="ECO:0000256" key="11">
    <source>
        <dbReference type="ARBA" id="ARBA00024535"/>
    </source>
</evidence>
<dbReference type="EC" id="3.5.1.108" evidence="4 12"/>
<dbReference type="eggNOG" id="COG0774">
    <property type="taxonomic scope" value="Bacteria"/>
</dbReference>
<keyword evidence="7 12" id="KW-0479">Metal-binding</keyword>
<dbReference type="STRING" id="504.KKKWG1_0276"/>
<accession>F5S9R6</accession>
<comment type="function">
    <text evidence="2 12">Catalyzes the hydrolysis of UDP-3-O-myristoyl-N-acetylglucosamine to form UDP-3-O-myristoylglucosamine and acetate, the committed step in lipid A biosynthesis.</text>
</comment>
<comment type="pathway">
    <text evidence="3 12">Glycolipid biosynthesis; lipid IV(A) biosynthesis; lipid IV(A) from (3R)-3-hydroxytetradecanoyl-[acyl-carrier-protein] and UDP-N-acetyl-alpha-D-glucosamine: step 2/6.</text>
</comment>
<dbReference type="NCBIfam" id="TIGR00325">
    <property type="entry name" value="lpxC"/>
    <property type="match status" value="1"/>
</dbReference>
<keyword evidence="6 12" id="KW-0441">Lipid A biosynthesis</keyword>
<keyword evidence="13" id="KW-0808">Transferase</keyword>
<evidence type="ECO:0000256" key="5">
    <source>
        <dbReference type="ARBA" id="ARBA00022516"/>
    </source>
</evidence>
<dbReference type="InterPro" id="IPR015870">
    <property type="entry name" value="UDP-acyl_N-AcGlcN_deAcase_N"/>
</dbReference>
<dbReference type="Gene3D" id="3.30.230.20">
    <property type="entry name" value="lpxc deacetylase, domain 1"/>
    <property type="match status" value="1"/>
</dbReference>
<dbReference type="GO" id="GO:0016746">
    <property type="term" value="F:acyltransferase activity"/>
    <property type="evidence" value="ECO:0007669"/>
    <property type="project" value="UniProtKB-KW"/>
</dbReference>
<keyword evidence="13" id="KW-0012">Acyltransferase</keyword>
<dbReference type="InterPro" id="IPR004463">
    <property type="entry name" value="UDP-acyl_GlcNac_deAcase"/>
</dbReference>
<evidence type="ECO:0000256" key="2">
    <source>
        <dbReference type="ARBA" id="ARBA00002923"/>
    </source>
</evidence>
<evidence type="ECO:0000256" key="6">
    <source>
        <dbReference type="ARBA" id="ARBA00022556"/>
    </source>
</evidence>
<dbReference type="GO" id="GO:0009245">
    <property type="term" value="P:lipid A biosynthetic process"/>
    <property type="evidence" value="ECO:0007669"/>
    <property type="project" value="UniProtKB-UniRule"/>
</dbReference>
<dbReference type="InterPro" id="IPR011334">
    <property type="entry name" value="UDP-acyl_GlcNac_deAcase_C"/>
</dbReference>
<dbReference type="Gene3D" id="3.30.1700.10">
    <property type="entry name" value="lpxc deacetylase, domain 2"/>
    <property type="match status" value="1"/>
</dbReference>
<name>F5S9R6_KINKI</name>
<evidence type="ECO:0000313" key="13">
    <source>
        <dbReference type="EMBL" id="EGK06955.1"/>
    </source>
</evidence>
<evidence type="ECO:0000313" key="14">
    <source>
        <dbReference type="Proteomes" id="UP000004207"/>
    </source>
</evidence>
<keyword evidence="10 12" id="KW-0443">Lipid metabolism</keyword>